<accession>A0AAD5R5K0</accession>
<organism evidence="3 4">
    <name type="scientific">Parelaphostrongylus tenuis</name>
    <name type="common">Meningeal worm</name>
    <dbReference type="NCBI Taxonomy" id="148309"/>
    <lineage>
        <taxon>Eukaryota</taxon>
        <taxon>Metazoa</taxon>
        <taxon>Ecdysozoa</taxon>
        <taxon>Nematoda</taxon>
        <taxon>Chromadorea</taxon>
        <taxon>Rhabditida</taxon>
        <taxon>Rhabditina</taxon>
        <taxon>Rhabditomorpha</taxon>
        <taxon>Strongyloidea</taxon>
        <taxon>Metastrongylidae</taxon>
        <taxon>Parelaphostrongylus</taxon>
    </lineage>
</organism>
<evidence type="ECO:0000256" key="1">
    <source>
        <dbReference type="SAM" id="Phobius"/>
    </source>
</evidence>
<protein>
    <submittedName>
        <fullName evidence="3">Uncharacterized protein</fullName>
    </submittedName>
</protein>
<evidence type="ECO:0000256" key="2">
    <source>
        <dbReference type="SAM" id="SignalP"/>
    </source>
</evidence>
<feature type="transmembrane region" description="Helical" evidence="1">
    <location>
        <begin position="41"/>
        <end position="60"/>
    </location>
</feature>
<keyword evidence="4" id="KW-1185">Reference proteome</keyword>
<dbReference type="EMBL" id="JAHQIW010006730">
    <property type="protein sequence ID" value="KAJ1370090.1"/>
    <property type="molecule type" value="Genomic_DNA"/>
</dbReference>
<keyword evidence="1" id="KW-1133">Transmembrane helix</keyword>
<dbReference type="AlphaFoldDB" id="A0AAD5R5K0"/>
<sequence length="64" mass="7224">MQSRMLLQWPLVDVCLIVAISSSQPINTCNVDIAFTKMKAYFDSVAKATTILLLALIYHFNLFT</sequence>
<proteinExistence type="predicted"/>
<name>A0AAD5R5K0_PARTN</name>
<evidence type="ECO:0000313" key="3">
    <source>
        <dbReference type="EMBL" id="KAJ1370090.1"/>
    </source>
</evidence>
<keyword evidence="2" id="KW-0732">Signal</keyword>
<reference evidence="3" key="1">
    <citation type="submission" date="2021-06" db="EMBL/GenBank/DDBJ databases">
        <title>Parelaphostrongylus tenuis whole genome reference sequence.</title>
        <authorList>
            <person name="Garwood T.J."/>
            <person name="Larsen P.A."/>
            <person name="Fountain-Jones N.M."/>
            <person name="Garbe J.R."/>
            <person name="Macchietto M.G."/>
            <person name="Kania S.A."/>
            <person name="Gerhold R.W."/>
            <person name="Richards J.E."/>
            <person name="Wolf T.M."/>
        </authorList>
    </citation>
    <scope>NUCLEOTIDE SEQUENCE</scope>
    <source>
        <strain evidence="3">MNPRO001-30</strain>
        <tissue evidence="3">Meninges</tissue>
    </source>
</reference>
<keyword evidence="1" id="KW-0472">Membrane</keyword>
<evidence type="ECO:0000313" key="4">
    <source>
        <dbReference type="Proteomes" id="UP001196413"/>
    </source>
</evidence>
<gene>
    <name evidence="3" type="ORF">KIN20_031739</name>
</gene>
<keyword evidence="1" id="KW-0812">Transmembrane</keyword>
<feature type="chain" id="PRO_5041967937" evidence="2">
    <location>
        <begin position="24"/>
        <end position="64"/>
    </location>
</feature>
<dbReference type="Proteomes" id="UP001196413">
    <property type="component" value="Unassembled WGS sequence"/>
</dbReference>
<feature type="signal peptide" evidence="2">
    <location>
        <begin position="1"/>
        <end position="23"/>
    </location>
</feature>
<comment type="caution">
    <text evidence="3">The sequence shown here is derived from an EMBL/GenBank/DDBJ whole genome shotgun (WGS) entry which is preliminary data.</text>
</comment>